<dbReference type="PANTHER" id="PTHR47020">
    <property type="entry name" value="HILLARIN"/>
    <property type="match status" value="1"/>
</dbReference>
<evidence type="ECO:0000259" key="1">
    <source>
        <dbReference type="Pfam" id="PF23265"/>
    </source>
</evidence>
<dbReference type="EMBL" id="JARBDR010000903">
    <property type="protein sequence ID" value="KAJ8303900.1"/>
    <property type="molecule type" value="Genomic_DNA"/>
</dbReference>
<reference evidence="2 3" key="1">
    <citation type="submission" date="2022-12" db="EMBL/GenBank/DDBJ databases">
        <title>Chromosome-level genome of Tegillarca granosa.</title>
        <authorList>
            <person name="Kim J."/>
        </authorList>
    </citation>
    <scope>NUCLEOTIDE SEQUENCE [LARGE SCALE GENOMIC DNA]</scope>
    <source>
        <strain evidence="2">Teg-2019</strain>
        <tissue evidence="2">Adductor muscle</tissue>
    </source>
</reference>
<sequence>MKDYWFMTDPEEFSTMCHPDNVKWQLLVQPYSRKQFSNLPFCKPEFFRLNMKIIEPTCGRVKSLNGRVSVEIAAPKSVASKLLIYHKLQGRMLLKPKNISLREVVPKLELSQDMDTEEQENVDHVEKVTSETEESIHFPDNLQRYVFMTRRETHVFFEVILPVAGSYLFNVHCALTSQDGTNSDLPIPLSSDGVPSFECSRYGLRPLSHRNGPVFMTPNEPVDIQFKINKELDFKVVLLHHVIPAEELKNHISHHVDDKILTVHASIPQDGRYALEIFAKSADEIEFKNVCNYLLIYDKSNPNLEVRLADYV</sequence>
<dbReference type="InterPro" id="IPR056564">
    <property type="entry name" value="Ig-like_KY"/>
</dbReference>
<accession>A0ABQ9EKI3</accession>
<gene>
    <name evidence="2" type="ORF">KUTeg_017483</name>
</gene>
<dbReference type="Pfam" id="PF23265">
    <property type="entry name" value="Ig-like_KY"/>
    <property type="match status" value="2"/>
</dbReference>
<dbReference type="InterPro" id="IPR053041">
    <property type="entry name" value="Transglut-like_Superfamily_Mod"/>
</dbReference>
<proteinExistence type="predicted"/>
<keyword evidence="3" id="KW-1185">Reference proteome</keyword>
<feature type="domain" description="KY-like immunoglobulin-like" evidence="1">
    <location>
        <begin position="34"/>
        <end position="180"/>
    </location>
</feature>
<comment type="caution">
    <text evidence="2">The sequence shown here is derived from an EMBL/GenBank/DDBJ whole genome shotgun (WGS) entry which is preliminary data.</text>
</comment>
<evidence type="ECO:0000313" key="3">
    <source>
        <dbReference type="Proteomes" id="UP001217089"/>
    </source>
</evidence>
<protein>
    <recommendedName>
        <fullName evidence="1">KY-like immunoglobulin-like domain-containing protein</fullName>
    </recommendedName>
</protein>
<dbReference type="PANTHER" id="PTHR47020:SF1">
    <property type="entry name" value="HILLARIN"/>
    <property type="match status" value="1"/>
</dbReference>
<feature type="domain" description="KY-like immunoglobulin-like" evidence="1">
    <location>
        <begin position="200"/>
        <end position="304"/>
    </location>
</feature>
<dbReference type="Proteomes" id="UP001217089">
    <property type="component" value="Unassembled WGS sequence"/>
</dbReference>
<evidence type="ECO:0000313" key="2">
    <source>
        <dbReference type="EMBL" id="KAJ8303900.1"/>
    </source>
</evidence>
<organism evidence="2 3">
    <name type="scientific">Tegillarca granosa</name>
    <name type="common">Malaysian cockle</name>
    <name type="synonym">Anadara granosa</name>
    <dbReference type="NCBI Taxonomy" id="220873"/>
    <lineage>
        <taxon>Eukaryota</taxon>
        <taxon>Metazoa</taxon>
        <taxon>Spiralia</taxon>
        <taxon>Lophotrochozoa</taxon>
        <taxon>Mollusca</taxon>
        <taxon>Bivalvia</taxon>
        <taxon>Autobranchia</taxon>
        <taxon>Pteriomorphia</taxon>
        <taxon>Arcoida</taxon>
        <taxon>Arcoidea</taxon>
        <taxon>Arcidae</taxon>
        <taxon>Tegillarca</taxon>
    </lineage>
</organism>
<name>A0ABQ9EKI3_TEGGR</name>